<comment type="caution">
    <text evidence="2">The sequence shown here is derived from an EMBL/GenBank/DDBJ whole genome shotgun (WGS) entry which is preliminary data.</text>
</comment>
<feature type="region of interest" description="Disordered" evidence="1">
    <location>
        <begin position="40"/>
        <end position="83"/>
    </location>
</feature>
<organism evidence="2 3">
    <name type="scientific">Crenichthys baileyi</name>
    <name type="common">White River springfish</name>
    <dbReference type="NCBI Taxonomy" id="28760"/>
    <lineage>
        <taxon>Eukaryota</taxon>
        <taxon>Metazoa</taxon>
        <taxon>Chordata</taxon>
        <taxon>Craniata</taxon>
        <taxon>Vertebrata</taxon>
        <taxon>Euteleostomi</taxon>
        <taxon>Actinopterygii</taxon>
        <taxon>Neopterygii</taxon>
        <taxon>Teleostei</taxon>
        <taxon>Neoteleostei</taxon>
        <taxon>Acanthomorphata</taxon>
        <taxon>Ovalentaria</taxon>
        <taxon>Atherinomorphae</taxon>
        <taxon>Cyprinodontiformes</taxon>
        <taxon>Goodeidae</taxon>
        <taxon>Crenichthys</taxon>
    </lineage>
</organism>
<reference evidence="2 3" key="1">
    <citation type="submission" date="2021-06" db="EMBL/GenBank/DDBJ databases">
        <authorList>
            <person name="Palmer J.M."/>
        </authorList>
    </citation>
    <scope>NUCLEOTIDE SEQUENCE [LARGE SCALE GENOMIC DNA]</scope>
    <source>
        <strain evidence="2 3">MEX-2019</strain>
        <tissue evidence="2">Muscle</tissue>
    </source>
</reference>
<keyword evidence="3" id="KW-1185">Reference proteome</keyword>
<dbReference type="AlphaFoldDB" id="A0AAV9QSQ4"/>
<evidence type="ECO:0000313" key="2">
    <source>
        <dbReference type="EMBL" id="KAK5598780.1"/>
    </source>
</evidence>
<feature type="compositionally biased region" description="Low complexity" evidence="1">
    <location>
        <begin position="53"/>
        <end position="66"/>
    </location>
</feature>
<evidence type="ECO:0000256" key="1">
    <source>
        <dbReference type="SAM" id="MobiDB-lite"/>
    </source>
</evidence>
<evidence type="ECO:0000313" key="3">
    <source>
        <dbReference type="Proteomes" id="UP001311232"/>
    </source>
</evidence>
<dbReference type="EMBL" id="JAHHUM010003007">
    <property type="protein sequence ID" value="KAK5598780.1"/>
    <property type="molecule type" value="Genomic_DNA"/>
</dbReference>
<proteinExistence type="predicted"/>
<dbReference type="Proteomes" id="UP001311232">
    <property type="component" value="Unassembled WGS sequence"/>
</dbReference>
<feature type="compositionally biased region" description="Low complexity" evidence="1">
    <location>
        <begin position="150"/>
        <end position="165"/>
    </location>
</feature>
<name>A0AAV9QSQ4_9TELE</name>
<feature type="region of interest" description="Disordered" evidence="1">
    <location>
        <begin position="136"/>
        <end position="165"/>
    </location>
</feature>
<accession>A0AAV9QSQ4</accession>
<gene>
    <name evidence="2" type="ORF">CRENBAI_004424</name>
</gene>
<protein>
    <submittedName>
        <fullName evidence="2">Uncharacterized protein</fullName>
    </submittedName>
</protein>
<sequence length="292" mass="31426">MEENYQTAVRQFYCWPPPSSSTLQSAAAAQTMFTTSARRRCHHRHDASARVIGGPADTAGPAPATEGLDDTSAHAHATEGPGNAFIAGHAAPASVSAVGQPDAAERMEDTQPPVCGSRPFQGFKKRLVLVLASESSNEGFEDEQLPGPIPGLASEGPASSASASESPAALLLPPRICQAPSQPLRVRQPLYQSPRLLLSRHKSPRSLRCGSWLPPELCVCMGRPPGRQPELCACTGWPPSRLPELTWFTLHINVCSVYSCFEATAPCWRSDASELLRYLFAMKRSHTLSKDS</sequence>